<dbReference type="Proteomes" id="UP001457282">
    <property type="component" value="Unassembled WGS sequence"/>
</dbReference>
<sequence>MQLVQSSFSWLNLMGTVRIRSRGEWGSRYSHPSYGTSMDVFGWILSHTHLQSYWRFYGASFSYLLTWRKTIGGWRFLGLTGVWVYGLEDIHVYQEVRWGVLDLSISLSLVERCGGAMI</sequence>
<evidence type="ECO:0000313" key="2">
    <source>
        <dbReference type="Proteomes" id="UP001457282"/>
    </source>
</evidence>
<evidence type="ECO:0000313" key="1">
    <source>
        <dbReference type="EMBL" id="KAK9931435.1"/>
    </source>
</evidence>
<dbReference type="AlphaFoldDB" id="A0AAW1X4W1"/>
<name>A0AAW1X4W1_RUBAR</name>
<comment type="caution">
    <text evidence="1">The sequence shown here is derived from an EMBL/GenBank/DDBJ whole genome shotgun (WGS) entry which is preliminary data.</text>
</comment>
<reference evidence="1 2" key="1">
    <citation type="journal article" date="2023" name="G3 (Bethesda)">
        <title>A chromosome-length genome assembly and annotation of blackberry (Rubus argutus, cv. 'Hillquist').</title>
        <authorList>
            <person name="Bruna T."/>
            <person name="Aryal R."/>
            <person name="Dudchenko O."/>
            <person name="Sargent D.J."/>
            <person name="Mead D."/>
            <person name="Buti M."/>
            <person name="Cavallini A."/>
            <person name="Hytonen T."/>
            <person name="Andres J."/>
            <person name="Pham M."/>
            <person name="Weisz D."/>
            <person name="Mascagni F."/>
            <person name="Usai G."/>
            <person name="Natali L."/>
            <person name="Bassil N."/>
            <person name="Fernandez G.E."/>
            <person name="Lomsadze A."/>
            <person name="Armour M."/>
            <person name="Olukolu B."/>
            <person name="Poorten T."/>
            <person name="Britton C."/>
            <person name="Davik J."/>
            <person name="Ashrafi H."/>
            <person name="Aiden E.L."/>
            <person name="Borodovsky M."/>
            <person name="Worthington M."/>
        </authorList>
    </citation>
    <scope>NUCLEOTIDE SEQUENCE [LARGE SCALE GENOMIC DNA]</scope>
    <source>
        <strain evidence="1">PI 553951</strain>
    </source>
</reference>
<gene>
    <name evidence="1" type="ORF">M0R45_018710</name>
</gene>
<keyword evidence="2" id="KW-1185">Reference proteome</keyword>
<proteinExistence type="predicted"/>
<accession>A0AAW1X4W1</accession>
<dbReference type="EMBL" id="JBEDUW010000004">
    <property type="protein sequence ID" value="KAK9931435.1"/>
    <property type="molecule type" value="Genomic_DNA"/>
</dbReference>
<organism evidence="1 2">
    <name type="scientific">Rubus argutus</name>
    <name type="common">Southern blackberry</name>
    <dbReference type="NCBI Taxonomy" id="59490"/>
    <lineage>
        <taxon>Eukaryota</taxon>
        <taxon>Viridiplantae</taxon>
        <taxon>Streptophyta</taxon>
        <taxon>Embryophyta</taxon>
        <taxon>Tracheophyta</taxon>
        <taxon>Spermatophyta</taxon>
        <taxon>Magnoliopsida</taxon>
        <taxon>eudicotyledons</taxon>
        <taxon>Gunneridae</taxon>
        <taxon>Pentapetalae</taxon>
        <taxon>rosids</taxon>
        <taxon>fabids</taxon>
        <taxon>Rosales</taxon>
        <taxon>Rosaceae</taxon>
        <taxon>Rosoideae</taxon>
        <taxon>Rosoideae incertae sedis</taxon>
        <taxon>Rubus</taxon>
    </lineage>
</organism>
<protein>
    <submittedName>
        <fullName evidence="1">Uncharacterized protein</fullName>
    </submittedName>
</protein>